<evidence type="ECO:0000256" key="2">
    <source>
        <dbReference type="ARBA" id="ARBA00023242"/>
    </source>
</evidence>
<dbReference type="InParanoid" id="B0CY61"/>
<dbReference type="RefSeq" id="XP_001876652.1">
    <property type="nucleotide sequence ID" value="XM_001876617.1"/>
</dbReference>
<dbReference type="GO" id="GO:0005634">
    <property type="term" value="C:nucleus"/>
    <property type="evidence" value="ECO:0007669"/>
    <property type="project" value="UniProtKB-UniRule"/>
</dbReference>
<dbReference type="EMBL" id="DS547094">
    <property type="protein sequence ID" value="EDR12388.1"/>
    <property type="molecule type" value="Genomic_DNA"/>
</dbReference>
<evidence type="ECO:0000256" key="3">
    <source>
        <dbReference type="PROSITE-ProRule" id="PRU00267"/>
    </source>
</evidence>
<dbReference type="Pfam" id="PF00505">
    <property type="entry name" value="HMG_box"/>
    <property type="match status" value="1"/>
</dbReference>
<evidence type="ECO:0000259" key="5">
    <source>
        <dbReference type="PROSITE" id="PS50118"/>
    </source>
</evidence>
<proteinExistence type="predicted"/>
<dbReference type="KEGG" id="lbc:LACBIDRAFT_311738"/>
<feature type="DNA-binding region" description="HMG box" evidence="3">
    <location>
        <begin position="129"/>
        <end position="197"/>
    </location>
</feature>
<dbReference type="OrthoDB" id="6247875at2759"/>
<dbReference type="InterPro" id="IPR051356">
    <property type="entry name" value="SOX/SOX-like_TF"/>
</dbReference>
<protein>
    <submittedName>
        <fullName evidence="6">Predicted protein</fullName>
    </submittedName>
</protein>
<evidence type="ECO:0000313" key="7">
    <source>
        <dbReference type="Proteomes" id="UP000001194"/>
    </source>
</evidence>
<evidence type="ECO:0000256" key="1">
    <source>
        <dbReference type="ARBA" id="ARBA00023125"/>
    </source>
</evidence>
<dbReference type="STRING" id="486041.B0CY61"/>
<dbReference type="PROSITE" id="PS50118">
    <property type="entry name" value="HMG_BOX_2"/>
    <property type="match status" value="1"/>
</dbReference>
<dbReference type="SMART" id="SM00398">
    <property type="entry name" value="HMG"/>
    <property type="match status" value="1"/>
</dbReference>
<reference evidence="6 7" key="1">
    <citation type="journal article" date="2008" name="Nature">
        <title>The genome of Laccaria bicolor provides insights into mycorrhizal symbiosis.</title>
        <authorList>
            <person name="Martin F."/>
            <person name="Aerts A."/>
            <person name="Ahren D."/>
            <person name="Brun A."/>
            <person name="Danchin E.G.J."/>
            <person name="Duchaussoy F."/>
            <person name="Gibon J."/>
            <person name="Kohler A."/>
            <person name="Lindquist E."/>
            <person name="Pereda V."/>
            <person name="Salamov A."/>
            <person name="Shapiro H.J."/>
            <person name="Wuyts J."/>
            <person name="Blaudez D."/>
            <person name="Buee M."/>
            <person name="Brokstein P."/>
            <person name="Canbaeck B."/>
            <person name="Cohen D."/>
            <person name="Courty P.E."/>
            <person name="Coutinho P.M."/>
            <person name="Delaruelle C."/>
            <person name="Detter J.C."/>
            <person name="Deveau A."/>
            <person name="DiFazio S."/>
            <person name="Duplessis S."/>
            <person name="Fraissinet-Tachet L."/>
            <person name="Lucic E."/>
            <person name="Frey-Klett P."/>
            <person name="Fourrey C."/>
            <person name="Feussner I."/>
            <person name="Gay G."/>
            <person name="Grimwood J."/>
            <person name="Hoegger P.J."/>
            <person name="Jain P."/>
            <person name="Kilaru S."/>
            <person name="Labbe J."/>
            <person name="Lin Y.C."/>
            <person name="Legue V."/>
            <person name="Le Tacon F."/>
            <person name="Marmeisse R."/>
            <person name="Melayah D."/>
            <person name="Montanini B."/>
            <person name="Muratet M."/>
            <person name="Nehls U."/>
            <person name="Niculita-Hirzel H."/>
            <person name="Oudot-Le Secq M.P."/>
            <person name="Peter M."/>
            <person name="Quesneville H."/>
            <person name="Rajashekar B."/>
            <person name="Reich M."/>
            <person name="Rouhier N."/>
            <person name="Schmutz J."/>
            <person name="Yin T."/>
            <person name="Chalot M."/>
            <person name="Henrissat B."/>
            <person name="Kuees U."/>
            <person name="Lucas S."/>
            <person name="Van de Peer Y."/>
            <person name="Podila G.K."/>
            <person name="Polle A."/>
            <person name="Pukkila P.J."/>
            <person name="Richardson P.M."/>
            <person name="Rouze P."/>
            <person name="Sanders I.R."/>
            <person name="Stajich J.E."/>
            <person name="Tunlid A."/>
            <person name="Tuskan G."/>
            <person name="Grigoriev I.V."/>
        </authorList>
    </citation>
    <scope>NUCLEOTIDE SEQUENCE [LARGE SCALE GENOMIC DNA]</scope>
    <source>
        <strain evidence="7">S238N-H82 / ATCC MYA-4686</strain>
    </source>
</reference>
<dbReference type="SUPFAM" id="SSF47095">
    <property type="entry name" value="HMG-box"/>
    <property type="match status" value="1"/>
</dbReference>
<dbReference type="InterPro" id="IPR036910">
    <property type="entry name" value="HMG_box_dom_sf"/>
</dbReference>
<feature type="domain" description="HMG box" evidence="5">
    <location>
        <begin position="129"/>
        <end position="197"/>
    </location>
</feature>
<dbReference type="PANTHER" id="PTHR45789:SF2">
    <property type="entry name" value="FI18025P1"/>
    <property type="match status" value="1"/>
</dbReference>
<keyword evidence="1 3" id="KW-0238">DNA-binding</keyword>
<feature type="region of interest" description="Disordered" evidence="4">
    <location>
        <begin position="77"/>
        <end position="99"/>
    </location>
</feature>
<dbReference type="GeneID" id="6072365"/>
<evidence type="ECO:0000256" key="4">
    <source>
        <dbReference type="SAM" id="MobiDB-lite"/>
    </source>
</evidence>
<keyword evidence="2 3" id="KW-0539">Nucleus</keyword>
<dbReference type="PANTHER" id="PTHR45789">
    <property type="entry name" value="FI18025P1"/>
    <property type="match status" value="1"/>
</dbReference>
<accession>B0CY61</accession>
<dbReference type="InterPro" id="IPR009071">
    <property type="entry name" value="HMG_box_dom"/>
</dbReference>
<feature type="compositionally biased region" description="Polar residues" evidence="4">
    <location>
        <begin position="88"/>
        <end position="99"/>
    </location>
</feature>
<dbReference type="GO" id="GO:0000978">
    <property type="term" value="F:RNA polymerase II cis-regulatory region sequence-specific DNA binding"/>
    <property type="evidence" value="ECO:0007669"/>
    <property type="project" value="TreeGrafter"/>
</dbReference>
<organism evidence="7">
    <name type="scientific">Laccaria bicolor (strain S238N-H82 / ATCC MYA-4686)</name>
    <name type="common">Bicoloured deceiver</name>
    <name type="synonym">Laccaria laccata var. bicolor</name>
    <dbReference type="NCBI Taxonomy" id="486041"/>
    <lineage>
        <taxon>Eukaryota</taxon>
        <taxon>Fungi</taxon>
        <taxon>Dikarya</taxon>
        <taxon>Basidiomycota</taxon>
        <taxon>Agaricomycotina</taxon>
        <taxon>Agaricomycetes</taxon>
        <taxon>Agaricomycetidae</taxon>
        <taxon>Agaricales</taxon>
        <taxon>Agaricineae</taxon>
        <taxon>Hydnangiaceae</taxon>
        <taxon>Laccaria</taxon>
    </lineage>
</organism>
<gene>
    <name evidence="6" type="ORF">LACBIDRAFT_311738</name>
</gene>
<dbReference type="HOGENOM" id="CLU_573723_0_0_1"/>
<dbReference type="Proteomes" id="UP000001194">
    <property type="component" value="Unassembled WGS sequence"/>
</dbReference>
<dbReference type="GO" id="GO:0000981">
    <property type="term" value="F:DNA-binding transcription factor activity, RNA polymerase II-specific"/>
    <property type="evidence" value="ECO:0007669"/>
    <property type="project" value="TreeGrafter"/>
</dbReference>
<sequence length="489" mass="54071">MDLSSQVKQEECSPTLAWGLYTISQRTPSPELGTPSLESRTPSPRFGHASRDALCMAKLPGQSFVFPAYHYNEIRPAKSPRRKAKTELTPNQGDPASSASNLAPFCSSALLEASLHVASSPKPISRPHIPRPPNAFMIFRSHFLKLDAADCLDRRQQNLSRLAGTAWNSLTSDEKAKWHEEAAQALLKHQQEYPNYKFTPAPRGSRRAKNTIRVKCEDSEKGEYRDVRDKYMGIPGVSEMHRRQRNVKREHRVEFSTRIAPHQLTGHSSQAQFSPALPCSASDDSPALPPCFPQVSYPHIIVPRRPSTSLGFSSSTSIRDKFYRGTHHKRSLTRPSSAASSNNALSGALYDLDIASASSGLETVSLPSTPLSSPVGQFSNPWTTYNVNNQGAYRRQPDVSVGPTEIGEPFMATPSPFQQINHQSIVNDAFLDYYPSHEEQCKLHIPMDNAGLSAYNPPSNFEPSQWTFTNGLGDGSNFLCSMPVGTYTP</sequence>
<evidence type="ECO:0000313" key="6">
    <source>
        <dbReference type="EMBL" id="EDR12388.1"/>
    </source>
</evidence>
<dbReference type="CDD" id="cd01389">
    <property type="entry name" value="HMG-box_ROX1-like"/>
    <property type="match status" value="1"/>
</dbReference>
<keyword evidence="7" id="KW-1185">Reference proteome</keyword>
<dbReference type="Gene3D" id="1.10.30.10">
    <property type="entry name" value="High mobility group box domain"/>
    <property type="match status" value="1"/>
</dbReference>
<name>B0CY61_LACBS</name>
<dbReference type="AlphaFoldDB" id="B0CY61"/>